<keyword evidence="2" id="KW-1185">Reference proteome</keyword>
<reference evidence="1" key="1">
    <citation type="journal article" date="2022" name="New Phytol.">
        <title>Evolutionary transition to the ectomycorrhizal habit in the genomes of a hyperdiverse lineage of mushroom-forming fungi.</title>
        <authorList>
            <person name="Looney B."/>
            <person name="Miyauchi S."/>
            <person name="Morin E."/>
            <person name="Drula E."/>
            <person name="Courty P.E."/>
            <person name="Kohler A."/>
            <person name="Kuo A."/>
            <person name="LaButti K."/>
            <person name="Pangilinan J."/>
            <person name="Lipzen A."/>
            <person name="Riley R."/>
            <person name="Andreopoulos W."/>
            <person name="He G."/>
            <person name="Johnson J."/>
            <person name="Nolan M."/>
            <person name="Tritt A."/>
            <person name="Barry K.W."/>
            <person name="Grigoriev I.V."/>
            <person name="Nagy L.G."/>
            <person name="Hibbett D."/>
            <person name="Henrissat B."/>
            <person name="Matheny P.B."/>
            <person name="Labbe J."/>
            <person name="Martin F.M."/>
        </authorList>
    </citation>
    <scope>NUCLEOTIDE SEQUENCE</scope>
    <source>
        <strain evidence="1">BPL690</strain>
    </source>
</reference>
<evidence type="ECO:0000313" key="1">
    <source>
        <dbReference type="EMBL" id="KAI0302399.1"/>
    </source>
</evidence>
<name>A0AAD4M5B5_9AGAM</name>
<sequence>MYNTVCRRCPSLSSCRCRRRPEPYFKVRVSVFFFFLVGPGLQFSPPPTAQPAYPTHPPFLARARGLNDRWCLGGVGSAVNKT</sequence>
<dbReference type="AlphaFoldDB" id="A0AAD4M5B5"/>
<organism evidence="1 2">
    <name type="scientific">Multifurca ochricompacta</name>
    <dbReference type="NCBI Taxonomy" id="376703"/>
    <lineage>
        <taxon>Eukaryota</taxon>
        <taxon>Fungi</taxon>
        <taxon>Dikarya</taxon>
        <taxon>Basidiomycota</taxon>
        <taxon>Agaricomycotina</taxon>
        <taxon>Agaricomycetes</taxon>
        <taxon>Russulales</taxon>
        <taxon>Russulaceae</taxon>
        <taxon>Multifurca</taxon>
    </lineage>
</organism>
<gene>
    <name evidence="1" type="ORF">B0F90DRAFT_213339</name>
</gene>
<dbReference type="Proteomes" id="UP001203297">
    <property type="component" value="Unassembled WGS sequence"/>
</dbReference>
<accession>A0AAD4M5B5</accession>
<comment type="caution">
    <text evidence="1">The sequence shown here is derived from an EMBL/GenBank/DDBJ whole genome shotgun (WGS) entry which is preliminary data.</text>
</comment>
<proteinExistence type="predicted"/>
<protein>
    <submittedName>
        <fullName evidence="1">Uncharacterized protein</fullName>
    </submittedName>
</protein>
<dbReference type="EMBL" id="WTXG01000011">
    <property type="protein sequence ID" value="KAI0302399.1"/>
    <property type="molecule type" value="Genomic_DNA"/>
</dbReference>
<evidence type="ECO:0000313" key="2">
    <source>
        <dbReference type="Proteomes" id="UP001203297"/>
    </source>
</evidence>